<evidence type="ECO:0000313" key="2">
    <source>
        <dbReference type="EMBL" id="OQK15988.1"/>
    </source>
</evidence>
<accession>A0A1V8M397</accession>
<dbReference type="Proteomes" id="UP000191980">
    <property type="component" value="Unassembled WGS sequence"/>
</dbReference>
<feature type="signal peptide" evidence="1">
    <location>
        <begin position="1"/>
        <end position="19"/>
    </location>
</feature>
<dbReference type="AlphaFoldDB" id="A0A1V8M397"/>
<gene>
    <name evidence="2" type="ORF">AU255_12760</name>
</gene>
<dbReference type="InterPro" id="IPR028347">
    <property type="entry name" value="START_dom_prot"/>
</dbReference>
<dbReference type="EMBL" id="LPUF01000002">
    <property type="protein sequence ID" value="OQK15988.1"/>
    <property type="molecule type" value="Genomic_DNA"/>
</dbReference>
<protein>
    <recommendedName>
        <fullName evidence="4">START domain-containing protein</fullName>
    </recommendedName>
</protein>
<comment type="caution">
    <text evidence="2">The sequence shown here is derived from an EMBL/GenBank/DDBJ whole genome shotgun (WGS) entry which is preliminary data.</text>
</comment>
<evidence type="ECO:0008006" key="4">
    <source>
        <dbReference type="Google" id="ProtNLM"/>
    </source>
</evidence>
<keyword evidence="3" id="KW-1185">Reference proteome</keyword>
<dbReference type="SUPFAM" id="SSF55961">
    <property type="entry name" value="Bet v1-like"/>
    <property type="match status" value="1"/>
</dbReference>
<organism evidence="2 3">
    <name type="scientific">Methyloprofundus sedimenti</name>
    <dbReference type="NCBI Taxonomy" id="1420851"/>
    <lineage>
        <taxon>Bacteria</taxon>
        <taxon>Pseudomonadati</taxon>
        <taxon>Pseudomonadota</taxon>
        <taxon>Gammaproteobacteria</taxon>
        <taxon>Methylococcales</taxon>
        <taxon>Methylococcaceae</taxon>
        <taxon>Methyloprofundus</taxon>
    </lineage>
</organism>
<name>A0A1V8M397_9GAMM</name>
<dbReference type="Gene3D" id="3.30.530.20">
    <property type="match status" value="1"/>
</dbReference>
<evidence type="ECO:0000313" key="3">
    <source>
        <dbReference type="Proteomes" id="UP000191980"/>
    </source>
</evidence>
<keyword evidence="1" id="KW-0732">Signal</keyword>
<dbReference type="InterPro" id="IPR023393">
    <property type="entry name" value="START-like_dom_sf"/>
</dbReference>
<sequence>MLNLKLCLFLLSIFLSPLAQVNAQENSHNWQLVKDENDIKVYLRNLSYSDYKEFRGKMMLNTRIEELLSFINNASFCPAWRYKCIQMLNLSDGYIYKLSSLPWPLNNRYTVMQSKLQFDKKNNIYTLHLKNIQRKQLPKHIQAQLPEQENTVQMRYSDGFWQFKLNDSSGIDITYQMHGDPAGAIPSTLANQGITNAAFVTLSNLKNHFSARQ</sequence>
<dbReference type="PIRSF" id="PIRSF039033">
    <property type="entry name" value="START_dom"/>
    <property type="match status" value="1"/>
</dbReference>
<proteinExistence type="predicted"/>
<dbReference type="STRING" id="1420851.AU255_12760"/>
<reference evidence="2 3" key="1">
    <citation type="submission" date="2015-12" db="EMBL/GenBank/DDBJ databases">
        <authorList>
            <person name="Shamseldin A."/>
            <person name="Moawad H."/>
            <person name="Abd El-Rahim W.M."/>
            <person name="Sadowsky M.J."/>
        </authorList>
    </citation>
    <scope>NUCLEOTIDE SEQUENCE [LARGE SCALE GENOMIC DNA]</scope>
    <source>
        <strain evidence="2 3">WF1</strain>
    </source>
</reference>
<evidence type="ECO:0000256" key="1">
    <source>
        <dbReference type="SAM" id="SignalP"/>
    </source>
</evidence>
<feature type="chain" id="PRO_5012754313" description="START domain-containing protein" evidence="1">
    <location>
        <begin position="20"/>
        <end position="213"/>
    </location>
</feature>